<comment type="cofactor">
    <cofactor evidence="8">
        <name>Ca(2+)</name>
        <dbReference type="ChEBI" id="CHEBI:29108"/>
    </cofactor>
    <text evidence="8">Binds 1 Ca(2+) ion per subunit.</text>
</comment>
<sequence length="661" mass="70907">MHFSILASCGLLAGVIAAPTTTSKSHVLHERRNRLPANWMKSSKLNGESLLPMRLGLTQSNLHKADEFLMDVSHPKSENFGKHWSPKQIAETFAPSDATVTAVLDWLSGAGIANERVKQSQGLNWMNVNVTVSEAESLLQTKYWQYVHVGSGKQHVACDEYSIPAEIQEHIDFITPTVHFDVKVNNPKKKKRTMDKRGREILARQISAIGHQVTAGTGTDVGSPDDGSLPKPGALVSQLSSATTDNCDVSITPDCLRALYEIPTNYTVAEGNSYGIVEYSPQAYLPEDLDLFFSEFAPELNGSRPIFESIDGGILQTEVESFNYNAESDLDLEYAMALVSPQEVTLYQTGDLLEGASFNDFLDALDGSYCTGDDPNQDAIYPDPYGSGYGVYKGPKDCGGFAAAKVISTSYGYNEADLTPAYENRQCYEYMKLGLQGVTFLYSSGDYGVAGNGGQCIDPATGDYNNGSSGIFNPAFPASCPYITAVGATQVKVGATVTQPEEAAESVIYSGGGFSNVFPVPDYQASAVATYFAEHLPPYSGDLYNNSQATRGFPDVSANGVNYVIAVDGDFSYVYGTSASSPTFGSVMTLINAARIEAGKSPVGFINPVLYDNPGMLNDITEGGNQGCGTAGFESVSGWDPVTGLGTPNFPKMLDVWLALP</sequence>
<keyword evidence="2 8" id="KW-0645">Protease</keyword>
<evidence type="ECO:0000256" key="3">
    <source>
        <dbReference type="ARBA" id="ARBA00022723"/>
    </source>
</evidence>
<evidence type="ECO:0000256" key="5">
    <source>
        <dbReference type="ARBA" id="ARBA00022825"/>
    </source>
</evidence>
<dbReference type="InterPro" id="IPR030400">
    <property type="entry name" value="Sedolisin_dom"/>
</dbReference>
<dbReference type="SMART" id="SM00944">
    <property type="entry name" value="Pro-kuma_activ"/>
    <property type="match status" value="1"/>
</dbReference>
<evidence type="ECO:0000256" key="6">
    <source>
        <dbReference type="ARBA" id="ARBA00022837"/>
    </source>
</evidence>
<feature type="binding site" evidence="8">
    <location>
        <position position="619"/>
    </location>
    <ligand>
        <name>Ca(2+)</name>
        <dbReference type="ChEBI" id="CHEBI:29108"/>
    </ligand>
</feature>
<dbReference type="Proteomes" id="UP001629113">
    <property type="component" value="Unassembled WGS sequence"/>
</dbReference>
<evidence type="ECO:0000256" key="4">
    <source>
        <dbReference type="ARBA" id="ARBA00022801"/>
    </source>
</evidence>
<feature type="binding site" evidence="8">
    <location>
        <position position="640"/>
    </location>
    <ligand>
        <name>Ca(2+)</name>
        <dbReference type="ChEBI" id="CHEBI:29108"/>
    </ligand>
</feature>
<organism evidence="11 12">
    <name type="scientific">Phlyctema vagabunda</name>
    <dbReference type="NCBI Taxonomy" id="108571"/>
    <lineage>
        <taxon>Eukaryota</taxon>
        <taxon>Fungi</taxon>
        <taxon>Dikarya</taxon>
        <taxon>Ascomycota</taxon>
        <taxon>Pezizomycotina</taxon>
        <taxon>Leotiomycetes</taxon>
        <taxon>Helotiales</taxon>
        <taxon>Dermateaceae</taxon>
        <taxon>Phlyctema</taxon>
    </lineage>
</organism>
<dbReference type="PROSITE" id="PS51695">
    <property type="entry name" value="SEDOLISIN"/>
    <property type="match status" value="1"/>
</dbReference>
<name>A0ABR4PIV5_9HELO</name>
<feature type="binding site" evidence="8">
    <location>
        <position position="638"/>
    </location>
    <ligand>
        <name>Ca(2+)</name>
        <dbReference type="ChEBI" id="CHEBI:29108"/>
    </ligand>
</feature>
<dbReference type="PANTHER" id="PTHR14218:SF19">
    <property type="entry name" value="SERINE PROTEASE AORO, PUTATIVE (AFU_ORTHOLOGUE AFUA_6G10250)-RELATED"/>
    <property type="match status" value="1"/>
</dbReference>
<dbReference type="InterPro" id="IPR036852">
    <property type="entry name" value="Peptidase_S8/S53_dom_sf"/>
</dbReference>
<dbReference type="InterPro" id="IPR050819">
    <property type="entry name" value="Tripeptidyl-peptidase_I"/>
</dbReference>
<evidence type="ECO:0000259" key="10">
    <source>
        <dbReference type="PROSITE" id="PS51695"/>
    </source>
</evidence>
<dbReference type="Gene3D" id="3.40.50.200">
    <property type="entry name" value="Peptidase S8/S53 domain"/>
    <property type="match status" value="1"/>
</dbReference>
<evidence type="ECO:0000256" key="1">
    <source>
        <dbReference type="ARBA" id="ARBA00004239"/>
    </source>
</evidence>
<feature type="active site" description="Charge relay system" evidence="8">
    <location>
        <position position="327"/>
    </location>
</feature>
<keyword evidence="5 8" id="KW-0720">Serine protease</keyword>
<dbReference type="InterPro" id="IPR015366">
    <property type="entry name" value="S53_propep"/>
</dbReference>
<feature type="binding site" evidence="8">
    <location>
        <position position="620"/>
    </location>
    <ligand>
        <name>Ca(2+)</name>
        <dbReference type="ChEBI" id="CHEBI:29108"/>
    </ligand>
</feature>
<evidence type="ECO:0000256" key="2">
    <source>
        <dbReference type="ARBA" id="ARBA00022670"/>
    </source>
</evidence>
<keyword evidence="9" id="KW-0732">Signal</keyword>
<comment type="subcellular location">
    <subcellularLocation>
        <location evidence="1">Secreted</location>
        <location evidence="1">Extracellular space</location>
    </subcellularLocation>
</comment>
<dbReference type="Pfam" id="PF09286">
    <property type="entry name" value="Pro-kuma_activ"/>
    <property type="match status" value="1"/>
</dbReference>
<evidence type="ECO:0000256" key="9">
    <source>
        <dbReference type="SAM" id="SignalP"/>
    </source>
</evidence>
<dbReference type="PANTHER" id="PTHR14218">
    <property type="entry name" value="PROTEASE S8 TRIPEPTIDYL PEPTIDASE I CLN2"/>
    <property type="match status" value="1"/>
</dbReference>
<dbReference type="CDD" id="cd04056">
    <property type="entry name" value="Peptidases_S53"/>
    <property type="match status" value="1"/>
</dbReference>
<evidence type="ECO:0000313" key="11">
    <source>
        <dbReference type="EMBL" id="KAL3423267.1"/>
    </source>
</evidence>
<feature type="domain" description="Peptidase S53" evidence="10">
    <location>
        <begin position="250"/>
        <end position="660"/>
    </location>
</feature>
<evidence type="ECO:0000313" key="12">
    <source>
        <dbReference type="Proteomes" id="UP001629113"/>
    </source>
</evidence>
<proteinExistence type="predicted"/>
<dbReference type="SUPFAM" id="SSF54897">
    <property type="entry name" value="Protease propeptides/inhibitors"/>
    <property type="match status" value="1"/>
</dbReference>
<gene>
    <name evidence="11" type="ORF">PVAG01_05014</name>
</gene>
<keyword evidence="4 8" id="KW-0378">Hydrolase</keyword>
<dbReference type="CDD" id="cd11377">
    <property type="entry name" value="Pro-peptidase_S53"/>
    <property type="match status" value="1"/>
</dbReference>
<comment type="caution">
    <text evidence="11">The sequence shown here is derived from an EMBL/GenBank/DDBJ whole genome shotgun (WGS) entry which is preliminary data.</text>
</comment>
<dbReference type="EMBL" id="JBFCZG010000004">
    <property type="protein sequence ID" value="KAL3423267.1"/>
    <property type="molecule type" value="Genomic_DNA"/>
</dbReference>
<keyword evidence="6 8" id="KW-0106">Calcium</keyword>
<accession>A0ABR4PIV5</accession>
<reference evidence="11 12" key="1">
    <citation type="submission" date="2024-06" db="EMBL/GenBank/DDBJ databases">
        <title>Complete genome of Phlyctema vagabunda strain 19-DSS-EL-015.</title>
        <authorList>
            <person name="Fiorenzani C."/>
        </authorList>
    </citation>
    <scope>NUCLEOTIDE SEQUENCE [LARGE SCALE GENOMIC DNA]</scope>
    <source>
        <strain evidence="11 12">19-DSS-EL-015</strain>
    </source>
</reference>
<feature type="active site" description="Charge relay system" evidence="8">
    <location>
        <position position="578"/>
    </location>
</feature>
<dbReference type="SUPFAM" id="SSF52743">
    <property type="entry name" value="Subtilisin-like"/>
    <property type="match status" value="1"/>
</dbReference>
<feature type="signal peptide" evidence="9">
    <location>
        <begin position="1"/>
        <end position="17"/>
    </location>
</feature>
<evidence type="ECO:0000256" key="7">
    <source>
        <dbReference type="ARBA" id="ARBA00023145"/>
    </source>
</evidence>
<feature type="chain" id="PRO_5046461413" evidence="9">
    <location>
        <begin position="18"/>
        <end position="661"/>
    </location>
</feature>
<feature type="active site" description="Charge relay system" evidence="8">
    <location>
        <position position="331"/>
    </location>
</feature>
<keyword evidence="12" id="KW-1185">Reference proteome</keyword>
<keyword evidence="3 8" id="KW-0479">Metal-binding</keyword>
<protein>
    <submittedName>
        <fullName evidence="11">Aorsin</fullName>
    </submittedName>
</protein>
<keyword evidence="7" id="KW-0865">Zymogen</keyword>
<evidence type="ECO:0000256" key="8">
    <source>
        <dbReference type="PROSITE-ProRule" id="PRU01032"/>
    </source>
</evidence>